<evidence type="ECO:0000313" key="3">
    <source>
        <dbReference type="EMBL" id="CAI5448788.1"/>
    </source>
</evidence>
<feature type="region of interest" description="Disordered" evidence="1">
    <location>
        <begin position="345"/>
        <end position="373"/>
    </location>
</feature>
<dbReference type="EMBL" id="CANHGI010000004">
    <property type="protein sequence ID" value="CAI5448788.1"/>
    <property type="molecule type" value="Genomic_DNA"/>
</dbReference>
<organism evidence="3 4">
    <name type="scientific">Caenorhabditis angaria</name>
    <dbReference type="NCBI Taxonomy" id="860376"/>
    <lineage>
        <taxon>Eukaryota</taxon>
        <taxon>Metazoa</taxon>
        <taxon>Ecdysozoa</taxon>
        <taxon>Nematoda</taxon>
        <taxon>Chromadorea</taxon>
        <taxon>Rhabditida</taxon>
        <taxon>Rhabditina</taxon>
        <taxon>Rhabditomorpha</taxon>
        <taxon>Rhabditoidea</taxon>
        <taxon>Rhabditidae</taxon>
        <taxon>Peloderinae</taxon>
        <taxon>Caenorhabditis</taxon>
    </lineage>
</organism>
<gene>
    <name evidence="3" type="ORF">CAMP_LOCUS11425</name>
</gene>
<feature type="region of interest" description="Disordered" evidence="1">
    <location>
        <begin position="201"/>
        <end position="227"/>
    </location>
</feature>
<dbReference type="OrthoDB" id="5856671at2759"/>
<reference evidence="3" key="1">
    <citation type="submission" date="2022-11" db="EMBL/GenBank/DDBJ databases">
        <authorList>
            <person name="Kikuchi T."/>
        </authorList>
    </citation>
    <scope>NUCLEOTIDE SEQUENCE</scope>
    <source>
        <strain evidence="3">PS1010</strain>
    </source>
</reference>
<proteinExistence type="predicted"/>
<feature type="signal peptide" evidence="2">
    <location>
        <begin position="1"/>
        <end position="20"/>
    </location>
</feature>
<keyword evidence="2" id="KW-0732">Signal</keyword>
<name>A0A9P1IN43_9PELO</name>
<sequence length="556" mass="57906">MMLLFKISVLVTFISSPALACLPGLGGLGLGGGGGGACCAPPPVSAPALAYQAPPPAPLPNAYIAPPQAPAGGFYGSAAPFNVAPATYAQQPAQQIGAGGAYADVPNRFAGQPLQQQQPAAAIPLLGQPVGASPYAEAPVQQVIQAAIEPQAVNVQPIAATSEVISKVLPASAVLEEHIVQPAEVSQNNVVSSIQTGYGDEQAVKSSSSSSSESAEHQSTHQVQVESASNSVEQQVRVIPEQHVVAEIVPEVVQTTAAPAIVVETKVQHYEIPQTPAHVQVPVVPAQTYQQQVNKEQATVNELLATLDTVTVTPAPVAQGNLDFHQVTVEPQQPQVHQEVIIETEAGSDYDTPSVPAQLNEDRKDVPSVQPIQPYQPSVPQPHVPEQLPQIIPQPEVHLQPVPTAGFVAPETYTVAPVVVAETYTVAPVVIAETYTAAPVVPVAVSQTYTVAPIVVAETYSAPPVVAVQSTAAPEQQVFENITAEGSVVTTPAAPAVTENVGGAEYDENIIVSTSQPEEVEPAVQEYGSKFQKVAKGAETVVTEPIEIAPYGRFIL</sequence>
<evidence type="ECO:0000313" key="4">
    <source>
        <dbReference type="Proteomes" id="UP001152747"/>
    </source>
</evidence>
<dbReference type="Proteomes" id="UP001152747">
    <property type="component" value="Unassembled WGS sequence"/>
</dbReference>
<dbReference type="AlphaFoldDB" id="A0A9P1IN43"/>
<evidence type="ECO:0000256" key="1">
    <source>
        <dbReference type="SAM" id="MobiDB-lite"/>
    </source>
</evidence>
<accession>A0A9P1IN43</accession>
<keyword evidence="4" id="KW-1185">Reference proteome</keyword>
<comment type="caution">
    <text evidence="3">The sequence shown here is derived from an EMBL/GenBank/DDBJ whole genome shotgun (WGS) entry which is preliminary data.</text>
</comment>
<feature type="chain" id="PRO_5040154916" evidence="2">
    <location>
        <begin position="21"/>
        <end position="556"/>
    </location>
</feature>
<evidence type="ECO:0000256" key="2">
    <source>
        <dbReference type="SAM" id="SignalP"/>
    </source>
</evidence>
<protein>
    <submittedName>
        <fullName evidence="3">Uncharacterized protein</fullName>
    </submittedName>
</protein>